<feature type="domain" description="CBM1" evidence="17">
    <location>
        <begin position="324"/>
        <end position="360"/>
    </location>
</feature>
<keyword evidence="4" id="KW-0479">Metal-binding</keyword>
<comment type="similarity">
    <text evidence="13">Belongs to the polysaccharide monooxygenase AA9 family.</text>
</comment>
<evidence type="ECO:0000256" key="12">
    <source>
        <dbReference type="ARBA" id="ARBA00023326"/>
    </source>
</evidence>
<evidence type="ECO:0000256" key="5">
    <source>
        <dbReference type="ARBA" id="ARBA00022729"/>
    </source>
</evidence>
<evidence type="ECO:0000256" key="8">
    <source>
        <dbReference type="ARBA" id="ARBA00023008"/>
    </source>
</evidence>
<dbReference type="Pfam" id="PF00734">
    <property type="entry name" value="CBM_1"/>
    <property type="match status" value="1"/>
</dbReference>
<evidence type="ECO:0000256" key="14">
    <source>
        <dbReference type="ARBA" id="ARBA00045077"/>
    </source>
</evidence>
<keyword evidence="11" id="KW-0119">Carbohydrate metabolism</keyword>
<dbReference type="GO" id="GO:0016787">
    <property type="term" value="F:hydrolase activity"/>
    <property type="evidence" value="ECO:0007669"/>
    <property type="project" value="UniProtKB-KW"/>
</dbReference>
<dbReference type="SUPFAM" id="SSF57180">
    <property type="entry name" value="Cellulose-binding domain"/>
    <property type="match status" value="1"/>
</dbReference>
<feature type="signal peptide" evidence="16">
    <location>
        <begin position="1"/>
        <end position="20"/>
    </location>
</feature>
<protein>
    <recommendedName>
        <fullName evidence="15">lytic cellulose monooxygenase (C4-dehydrogenating)</fullName>
        <ecNumber evidence="15">1.14.99.56</ecNumber>
    </recommendedName>
</protein>
<keyword evidence="10" id="KW-1015">Disulfide bond</keyword>
<feature type="chain" id="PRO_5045633661" description="lytic cellulose monooxygenase (C4-dehydrogenating)" evidence="16">
    <location>
        <begin position="21"/>
        <end position="368"/>
    </location>
</feature>
<gene>
    <name evidence="18" type="ORF">HDK90DRAFT_171440</name>
</gene>
<evidence type="ECO:0000313" key="18">
    <source>
        <dbReference type="EMBL" id="KAK8240060.1"/>
    </source>
</evidence>
<name>A0ABR1YV52_9PEZI</name>
<keyword evidence="6" id="KW-0136">Cellulose degradation</keyword>
<comment type="caution">
    <text evidence="18">The sequence shown here is derived from an EMBL/GenBank/DDBJ whole genome shotgun (WGS) entry which is preliminary data.</text>
</comment>
<keyword evidence="5 16" id="KW-0732">Signal</keyword>
<dbReference type="EC" id="1.14.99.56" evidence="15"/>
<comment type="cofactor">
    <cofactor evidence="1">
        <name>Cu(2+)</name>
        <dbReference type="ChEBI" id="CHEBI:29036"/>
    </cofactor>
</comment>
<dbReference type="PROSITE" id="PS51164">
    <property type="entry name" value="CBM1_2"/>
    <property type="match status" value="1"/>
</dbReference>
<dbReference type="PANTHER" id="PTHR33353:SF10">
    <property type="entry name" value="ENDO-BETA-1,4-GLUCANASE D"/>
    <property type="match status" value="1"/>
</dbReference>
<keyword evidence="7" id="KW-0560">Oxidoreductase</keyword>
<keyword evidence="18" id="KW-0378">Hydrolase</keyword>
<evidence type="ECO:0000256" key="7">
    <source>
        <dbReference type="ARBA" id="ARBA00023002"/>
    </source>
</evidence>
<evidence type="ECO:0000256" key="4">
    <source>
        <dbReference type="ARBA" id="ARBA00022723"/>
    </source>
</evidence>
<dbReference type="PANTHER" id="PTHR33353">
    <property type="entry name" value="PUTATIVE (AFU_ORTHOLOGUE AFUA_1G12560)-RELATED"/>
    <property type="match status" value="1"/>
</dbReference>
<dbReference type="PROSITE" id="PS00562">
    <property type="entry name" value="CBM1_1"/>
    <property type="match status" value="1"/>
</dbReference>
<comment type="subcellular location">
    <subcellularLocation>
        <location evidence="2">Secreted</location>
    </subcellularLocation>
</comment>
<dbReference type="InterPro" id="IPR005103">
    <property type="entry name" value="AA9_LPMO"/>
</dbReference>
<dbReference type="Gene3D" id="2.70.50.70">
    <property type="match status" value="1"/>
</dbReference>
<organism evidence="18 19">
    <name type="scientific">Phyllosticta capitalensis</name>
    <dbReference type="NCBI Taxonomy" id="121624"/>
    <lineage>
        <taxon>Eukaryota</taxon>
        <taxon>Fungi</taxon>
        <taxon>Dikarya</taxon>
        <taxon>Ascomycota</taxon>
        <taxon>Pezizomycotina</taxon>
        <taxon>Dothideomycetes</taxon>
        <taxon>Dothideomycetes incertae sedis</taxon>
        <taxon>Botryosphaeriales</taxon>
        <taxon>Phyllostictaceae</taxon>
        <taxon>Phyllosticta</taxon>
    </lineage>
</organism>
<dbReference type="InterPro" id="IPR049892">
    <property type="entry name" value="AA9"/>
</dbReference>
<keyword evidence="9" id="KW-0503">Monooxygenase</keyword>
<keyword evidence="12" id="KW-0624">Polysaccharide degradation</keyword>
<keyword evidence="8" id="KW-0186">Copper</keyword>
<sequence length="368" mass="37684">MKFSLPTLLATAALIHSSAAHYCFNRLIVNGNITSEYEYVRKNNNSNSPVTNVNSTDLRCNAGGLLTGSTTKTHSVKAGDTVGFALDTGIGHPGPVQVYMSKADSTAKSYDGAGEWFKIYELGTSDITDDGLQWATNDITNFTFALPQKLPKGEYLLRVESIALHGASTYGGAQFYISCAQLSVESDATTAAPAGDFVAKIPGVYTGNEPGIMLNIYYPVPTNYTMPGPAIWPSGSAAHSAVFVGESAAASTAASTPSSAATSAVNVAAVTPVNTPANTPVFSAPAYSAPAAYSTPAAYSSYYAPAYTPGATPAATPGASSSGGAIGVYGQCGGSNYQGSTTCVSGATCQRWNDYYSQCVASAAAAAA</sequence>
<dbReference type="CDD" id="cd21175">
    <property type="entry name" value="LPMO_AA9"/>
    <property type="match status" value="1"/>
</dbReference>
<dbReference type="Proteomes" id="UP001492380">
    <property type="component" value="Unassembled WGS sequence"/>
</dbReference>
<keyword evidence="3" id="KW-0964">Secreted</keyword>
<evidence type="ECO:0000256" key="1">
    <source>
        <dbReference type="ARBA" id="ARBA00001973"/>
    </source>
</evidence>
<dbReference type="InterPro" id="IPR035971">
    <property type="entry name" value="CBD_sf"/>
</dbReference>
<evidence type="ECO:0000256" key="9">
    <source>
        <dbReference type="ARBA" id="ARBA00023033"/>
    </source>
</evidence>
<evidence type="ECO:0000256" key="11">
    <source>
        <dbReference type="ARBA" id="ARBA00023277"/>
    </source>
</evidence>
<accession>A0ABR1YV52</accession>
<evidence type="ECO:0000313" key="19">
    <source>
        <dbReference type="Proteomes" id="UP001492380"/>
    </source>
</evidence>
<evidence type="ECO:0000256" key="6">
    <source>
        <dbReference type="ARBA" id="ARBA00023001"/>
    </source>
</evidence>
<reference evidence="18 19" key="1">
    <citation type="submission" date="2024-04" db="EMBL/GenBank/DDBJ databases">
        <title>Phyllosticta paracitricarpa is synonymous to the EU quarantine fungus P. citricarpa based on phylogenomic analyses.</title>
        <authorList>
            <consortium name="Lawrence Berkeley National Laboratory"/>
            <person name="Van Ingen-Buijs V.A."/>
            <person name="Van Westerhoven A.C."/>
            <person name="Haridas S."/>
            <person name="Skiadas P."/>
            <person name="Martin F."/>
            <person name="Groenewald J.Z."/>
            <person name="Crous P.W."/>
            <person name="Seidl M.F."/>
        </authorList>
    </citation>
    <scope>NUCLEOTIDE SEQUENCE [LARGE SCALE GENOMIC DNA]</scope>
    <source>
        <strain evidence="18 19">CBS 123374</strain>
    </source>
</reference>
<dbReference type="InterPro" id="IPR000254">
    <property type="entry name" value="CBD"/>
</dbReference>
<dbReference type="Pfam" id="PF03443">
    <property type="entry name" value="AA9"/>
    <property type="match status" value="1"/>
</dbReference>
<dbReference type="EMBL" id="JBBWRZ010000003">
    <property type="protein sequence ID" value="KAK8240060.1"/>
    <property type="molecule type" value="Genomic_DNA"/>
</dbReference>
<evidence type="ECO:0000256" key="10">
    <source>
        <dbReference type="ARBA" id="ARBA00023157"/>
    </source>
</evidence>
<evidence type="ECO:0000256" key="2">
    <source>
        <dbReference type="ARBA" id="ARBA00004613"/>
    </source>
</evidence>
<evidence type="ECO:0000256" key="16">
    <source>
        <dbReference type="SAM" id="SignalP"/>
    </source>
</evidence>
<comment type="catalytic activity">
    <reaction evidence="14">
        <text>[(1-&gt;4)-beta-D-glucosyl]n+m + reduced acceptor + O2 = 4-dehydro-beta-D-glucosyl-[(1-&gt;4)-beta-D-glucosyl]n-1 + [(1-&gt;4)-beta-D-glucosyl]m + acceptor + H2O.</text>
        <dbReference type="EC" id="1.14.99.56"/>
    </reaction>
</comment>
<evidence type="ECO:0000259" key="17">
    <source>
        <dbReference type="PROSITE" id="PS51164"/>
    </source>
</evidence>
<proteinExistence type="inferred from homology"/>
<evidence type="ECO:0000256" key="3">
    <source>
        <dbReference type="ARBA" id="ARBA00022525"/>
    </source>
</evidence>
<evidence type="ECO:0000256" key="15">
    <source>
        <dbReference type="ARBA" id="ARBA00047174"/>
    </source>
</evidence>
<evidence type="ECO:0000256" key="13">
    <source>
        <dbReference type="ARBA" id="ARBA00044502"/>
    </source>
</evidence>
<dbReference type="SMART" id="SM00236">
    <property type="entry name" value="fCBD"/>
    <property type="match status" value="1"/>
</dbReference>
<keyword evidence="19" id="KW-1185">Reference proteome</keyword>